<dbReference type="NCBIfam" id="NF047558">
    <property type="entry name" value="TPR_END_plus"/>
    <property type="match status" value="1"/>
</dbReference>
<dbReference type="Proteomes" id="UP000032483">
    <property type="component" value="Unassembled WGS sequence"/>
</dbReference>
<name>A0A0D8IUH7_9FIRM</name>
<dbReference type="SUPFAM" id="SSF53474">
    <property type="entry name" value="alpha/beta-Hydrolases"/>
    <property type="match status" value="1"/>
</dbReference>
<accession>A0A0D8IUH7</accession>
<organism evidence="2 3">
    <name type="scientific">Ruthenibacterium lactatiformans</name>
    <dbReference type="NCBI Taxonomy" id="1550024"/>
    <lineage>
        <taxon>Bacteria</taxon>
        <taxon>Bacillati</taxon>
        <taxon>Bacillota</taxon>
        <taxon>Clostridia</taxon>
        <taxon>Eubacteriales</taxon>
        <taxon>Oscillospiraceae</taxon>
        <taxon>Ruthenibacterium</taxon>
    </lineage>
</organism>
<dbReference type="EMBL" id="JXXK01000051">
    <property type="protein sequence ID" value="KJF38322.1"/>
    <property type="molecule type" value="Genomic_DNA"/>
</dbReference>
<dbReference type="Pfam" id="PF22316">
    <property type="entry name" value="ABhydrolase-like_N"/>
    <property type="match status" value="1"/>
</dbReference>
<evidence type="ECO:0000259" key="1">
    <source>
        <dbReference type="Pfam" id="PF22316"/>
    </source>
</evidence>
<dbReference type="GeneID" id="42858572"/>
<feature type="domain" description="BCE-2095-like N-terminal" evidence="1">
    <location>
        <begin position="5"/>
        <end position="107"/>
    </location>
</feature>
<comment type="caution">
    <text evidence="2">The sequence shown here is derived from an EMBL/GenBank/DDBJ whole genome shotgun (WGS) entry which is preliminary data.</text>
</comment>
<sequence length="303" mass="34016">MNEDVLLEEVLALAEQDGYEPAYDFLLAQRGAWKDGEHPQIYYFLACLAAGAGRAPAALEWLAEAVEQKEYWYRPEVLDDGDLKPLFGDARFETLRKISEGRYEKARRAGRMQFSWRGRAAGTLVMAVHGNGQNAGIARRDWAPLERAGAQVETVQSSVVDCTGRFRWEYDGENYRQTADAARIVQDAGYERQVWAGFSAGCDMLLRTLLYTGLSCDTLALQSPWTPLLEKECAAVCRALAKKNVEVHLFCGTQDSDCIEMAQMLYGALHSAGGRVHLTLQTGLRHRFPPQMGREYLRLVTRP</sequence>
<keyword evidence="3" id="KW-1185">Reference proteome</keyword>
<dbReference type="InterPro" id="IPR029058">
    <property type="entry name" value="AB_hydrolase_fold"/>
</dbReference>
<dbReference type="AlphaFoldDB" id="A0A0D8IUH7"/>
<evidence type="ECO:0000313" key="2">
    <source>
        <dbReference type="EMBL" id="KJF38322.1"/>
    </source>
</evidence>
<proteinExistence type="predicted"/>
<protein>
    <recommendedName>
        <fullName evidence="1">BCE-2095-like N-terminal domain-containing protein</fullName>
    </recommendedName>
</protein>
<gene>
    <name evidence="2" type="ORF">TQ39_18730</name>
</gene>
<dbReference type="Gene3D" id="3.40.50.1820">
    <property type="entry name" value="alpha/beta hydrolase"/>
    <property type="match status" value="1"/>
</dbReference>
<evidence type="ECO:0000313" key="3">
    <source>
        <dbReference type="Proteomes" id="UP000032483"/>
    </source>
</evidence>
<dbReference type="RefSeq" id="WP_050006649.1">
    <property type="nucleotide sequence ID" value="NZ_CAUDWH010000134.1"/>
</dbReference>
<dbReference type="InterPro" id="IPR054527">
    <property type="entry name" value="BCE_2095-like_N"/>
</dbReference>
<reference evidence="2" key="1">
    <citation type="submission" date="2015-02" db="EMBL/GenBank/DDBJ databases">
        <title>A novel member of the family Ruminococcaceae isolated from human feces.</title>
        <authorList>
            <person name="Shkoporov A.N."/>
            <person name="Chaplin A.V."/>
            <person name="Motuzova O.V."/>
            <person name="Kafarskaia L.I."/>
            <person name="Khokhlova E.V."/>
            <person name="Efimov B.A."/>
        </authorList>
    </citation>
    <scope>NUCLEOTIDE SEQUENCE [LARGE SCALE GENOMIC DNA]</scope>
    <source>
        <strain evidence="2">585-1</strain>
    </source>
</reference>